<evidence type="ECO:0000259" key="4">
    <source>
        <dbReference type="PROSITE" id="PS50932"/>
    </source>
</evidence>
<dbReference type="InParanoid" id="A0A1I5GLH7"/>
<sequence>MTLLDVARAAGVSRTTASAALGGSGRISDNTREKVVMVAETLGYTANPAARNLRRGRLGVLGISLPGQVAGMEFYMRFVLGAAERARADHFAVTLLEASDMPAALVSDYVDGLIVVDPLVDDLDVAALMASGKPVVTSERYLGDGPPPVGVVEGDHQAALVELLDHLVAQGATMPALIAPGDNSSWGRTLHSAYLGWCEARGIVPQLSDTAFNATRSKVWQVTRELLTKPPRPDAIVSAPDGAALGVLDAARERGLRVGHDLLVAACVDSTPFEFVQPSITALDQHPRDLGGHCAEALLRHLAGGPARETAERHRIDLVVRESTAGGISVH</sequence>
<dbReference type="InterPro" id="IPR000843">
    <property type="entry name" value="HTH_LacI"/>
</dbReference>
<dbReference type="EMBL" id="FOVH01000005">
    <property type="protein sequence ID" value="SFO36803.1"/>
    <property type="molecule type" value="Genomic_DNA"/>
</dbReference>
<evidence type="ECO:0000313" key="6">
    <source>
        <dbReference type="Proteomes" id="UP000183413"/>
    </source>
</evidence>
<dbReference type="AlphaFoldDB" id="A0A1I5GLH7"/>
<dbReference type="STRING" id="1993.SAMN04489713_105270"/>
<proteinExistence type="predicted"/>
<gene>
    <name evidence="5" type="ORF">SAMN04489713_105270</name>
</gene>
<evidence type="ECO:0000256" key="1">
    <source>
        <dbReference type="ARBA" id="ARBA00023015"/>
    </source>
</evidence>
<keyword evidence="6" id="KW-1185">Reference proteome</keyword>
<dbReference type="GO" id="GO:0000976">
    <property type="term" value="F:transcription cis-regulatory region binding"/>
    <property type="evidence" value="ECO:0007669"/>
    <property type="project" value="TreeGrafter"/>
</dbReference>
<evidence type="ECO:0000256" key="2">
    <source>
        <dbReference type="ARBA" id="ARBA00023125"/>
    </source>
</evidence>
<organism evidence="5 6">
    <name type="scientific">Actinomadura madurae</name>
    <dbReference type="NCBI Taxonomy" id="1993"/>
    <lineage>
        <taxon>Bacteria</taxon>
        <taxon>Bacillati</taxon>
        <taxon>Actinomycetota</taxon>
        <taxon>Actinomycetes</taxon>
        <taxon>Streptosporangiales</taxon>
        <taxon>Thermomonosporaceae</taxon>
        <taxon>Actinomadura</taxon>
    </lineage>
</organism>
<dbReference type="Gene3D" id="1.10.260.40">
    <property type="entry name" value="lambda repressor-like DNA-binding domains"/>
    <property type="match status" value="1"/>
</dbReference>
<accession>A0A1I5GLH7</accession>
<dbReference type="InterPro" id="IPR028082">
    <property type="entry name" value="Peripla_BP_I"/>
</dbReference>
<dbReference type="Gene3D" id="3.40.50.2300">
    <property type="match status" value="2"/>
</dbReference>
<protein>
    <submittedName>
        <fullName evidence="5">DNA-binding transcriptional regulator, LacI/PurR family</fullName>
    </submittedName>
</protein>
<dbReference type="PROSITE" id="PS00356">
    <property type="entry name" value="HTH_LACI_1"/>
    <property type="match status" value="1"/>
</dbReference>
<keyword evidence="3" id="KW-0804">Transcription</keyword>
<dbReference type="GO" id="GO:0003700">
    <property type="term" value="F:DNA-binding transcription factor activity"/>
    <property type="evidence" value="ECO:0007669"/>
    <property type="project" value="TreeGrafter"/>
</dbReference>
<dbReference type="PANTHER" id="PTHR30146">
    <property type="entry name" value="LACI-RELATED TRANSCRIPTIONAL REPRESSOR"/>
    <property type="match status" value="1"/>
</dbReference>
<keyword evidence="1" id="KW-0805">Transcription regulation</keyword>
<dbReference type="PROSITE" id="PS50932">
    <property type="entry name" value="HTH_LACI_2"/>
    <property type="match status" value="1"/>
</dbReference>
<dbReference type="SUPFAM" id="SSF47413">
    <property type="entry name" value="lambda repressor-like DNA-binding domains"/>
    <property type="match status" value="1"/>
</dbReference>
<dbReference type="Pfam" id="PF00356">
    <property type="entry name" value="LacI"/>
    <property type="match status" value="1"/>
</dbReference>
<dbReference type="Pfam" id="PF13377">
    <property type="entry name" value="Peripla_BP_3"/>
    <property type="match status" value="1"/>
</dbReference>
<reference evidence="5 6" key="1">
    <citation type="submission" date="2016-10" db="EMBL/GenBank/DDBJ databases">
        <authorList>
            <person name="de Groot N.N."/>
        </authorList>
    </citation>
    <scope>NUCLEOTIDE SEQUENCE [LARGE SCALE GENOMIC DNA]</scope>
    <source>
        <strain evidence="5 6">DSM 43067</strain>
    </source>
</reference>
<keyword evidence="2 5" id="KW-0238">DNA-binding</keyword>
<feature type="domain" description="HTH lacI-type" evidence="4">
    <location>
        <begin position="1"/>
        <end position="55"/>
    </location>
</feature>
<dbReference type="InterPro" id="IPR046335">
    <property type="entry name" value="LacI/GalR-like_sensor"/>
</dbReference>
<dbReference type="SMART" id="SM00354">
    <property type="entry name" value="HTH_LACI"/>
    <property type="match status" value="1"/>
</dbReference>
<evidence type="ECO:0000313" key="5">
    <source>
        <dbReference type="EMBL" id="SFO36803.1"/>
    </source>
</evidence>
<evidence type="ECO:0000256" key="3">
    <source>
        <dbReference type="ARBA" id="ARBA00023163"/>
    </source>
</evidence>
<dbReference type="PANTHER" id="PTHR30146:SF153">
    <property type="entry name" value="LACTOSE OPERON REPRESSOR"/>
    <property type="match status" value="1"/>
</dbReference>
<dbReference type="CDD" id="cd01392">
    <property type="entry name" value="HTH_LacI"/>
    <property type="match status" value="1"/>
</dbReference>
<dbReference type="Proteomes" id="UP000183413">
    <property type="component" value="Unassembled WGS sequence"/>
</dbReference>
<dbReference type="CDD" id="cd06267">
    <property type="entry name" value="PBP1_LacI_sugar_binding-like"/>
    <property type="match status" value="1"/>
</dbReference>
<dbReference type="SUPFAM" id="SSF53822">
    <property type="entry name" value="Periplasmic binding protein-like I"/>
    <property type="match status" value="1"/>
</dbReference>
<name>A0A1I5GLH7_9ACTN</name>
<dbReference type="InterPro" id="IPR010982">
    <property type="entry name" value="Lambda_DNA-bd_dom_sf"/>
</dbReference>